<name>A0A3A2ZR44_9EURO</name>
<sequence>MAAIQEYLLPLGVTLPSEVQEIAGGYFIWIELPQPLCASDIAQLALQEGVKVASGELFKVQGDPAPGRSRFENNIRICFAWEQESKLTEGVRRLAGVIQHAMN</sequence>
<reference evidence="2" key="1">
    <citation type="submission" date="2017-02" db="EMBL/GenBank/DDBJ databases">
        <authorList>
            <person name="Tafer H."/>
            <person name="Lopandic K."/>
        </authorList>
    </citation>
    <scope>NUCLEOTIDE SEQUENCE [LARGE SCALE GENOMIC DNA]</scope>
    <source>
        <strain evidence="2">CBS 366.77</strain>
    </source>
</reference>
<keyword evidence="1" id="KW-0808">Transferase</keyword>
<proteinExistence type="predicted"/>
<dbReference type="SUPFAM" id="SSF53383">
    <property type="entry name" value="PLP-dependent transferases"/>
    <property type="match status" value="1"/>
</dbReference>
<protein>
    <submittedName>
        <fullName evidence="1">Aminotransferase</fullName>
    </submittedName>
</protein>
<dbReference type="EMBL" id="MVGC01000046">
    <property type="protein sequence ID" value="RJE25476.1"/>
    <property type="molecule type" value="Genomic_DNA"/>
</dbReference>
<organism evidence="1 2">
    <name type="scientific">Aspergillus sclerotialis</name>
    <dbReference type="NCBI Taxonomy" id="2070753"/>
    <lineage>
        <taxon>Eukaryota</taxon>
        <taxon>Fungi</taxon>
        <taxon>Dikarya</taxon>
        <taxon>Ascomycota</taxon>
        <taxon>Pezizomycotina</taxon>
        <taxon>Eurotiomycetes</taxon>
        <taxon>Eurotiomycetidae</taxon>
        <taxon>Eurotiales</taxon>
        <taxon>Aspergillaceae</taxon>
        <taxon>Aspergillus</taxon>
        <taxon>Aspergillus subgen. Polypaecilum</taxon>
    </lineage>
</organism>
<evidence type="ECO:0000313" key="1">
    <source>
        <dbReference type="EMBL" id="RJE25476.1"/>
    </source>
</evidence>
<keyword evidence="2" id="KW-1185">Reference proteome</keyword>
<dbReference type="PANTHER" id="PTHR42858:SF1">
    <property type="entry name" value="LD15494P"/>
    <property type="match status" value="1"/>
</dbReference>
<evidence type="ECO:0000313" key="2">
    <source>
        <dbReference type="Proteomes" id="UP000266188"/>
    </source>
</evidence>
<comment type="caution">
    <text evidence="1">The sequence shown here is derived from an EMBL/GenBank/DDBJ whole genome shotgun (WGS) entry which is preliminary data.</text>
</comment>
<keyword evidence="1" id="KW-0032">Aminotransferase</keyword>
<gene>
    <name evidence="1" type="ORF">PHISCL_02159</name>
</gene>
<dbReference type="Gene3D" id="3.90.1150.10">
    <property type="entry name" value="Aspartate Aminotransferase, domain 1"/>
    <property type="match status" value="1"/>
</dbReference>
<dbReference type="GO" id="GO:0047536">
    <property type="term" value="F:2-aminoadipate transaminase activity"/>
    <property type="evidence" value="ECO:0007669"/>
    <property type="project" value="TreeGrafter"/>
</dbReference>
<dbReference type="STRING" id="2070753.A0A3A2ZR44"/>
<dbReference type="InterPro" id="IPR015422">
    <property type="entry name" value="PyrdxlP-dep_Trfase_small"/>
</dbReference>
<accession>A0A3A2ZR44</accession>
<dbReference type="PANTHER" id="PTHR42858">
    <property type="entry name" value="AMINOTRANSFERASE"/>
    <property type="match status" value="1"/>
</dbReference>
<dbReference type="InterPro" id="IPR015424">
    <property type="entry name" value="PyrdxlP-dep_Trfase"/>
</dbReference>
<dbReference type="Proteomes" id="UP000266188">
    <property type="component" value="Unassembled WGS sequence"/>
</dbReference>
<dbReference type="AlphaFoldDB" id="A0A3A2ZR44"/>
<dbReference type="OrthoDB" id="7042322at2759"/>